<name>A0A6A6EHC7_9PEZI</name>
<dbReference type="EMBL" id="ML994618">
    <property type="protein sequence ID" value="KAF2190703.1"/>
    <property type="molecule type" value="Genomic_DNA"/>
</dbReference>
<keyword evidence="2" id="KW-1185">Reference proteome</keyword>
<evidence type="ECO:0000313" key="2">
    <source>
        <dbReference type="Proteomes" id="UP000800200"/>
    </source>
</evidence>
<reference evidence="1" key="1">
    <citation type="journal article" date="2020" name="Stud. Mycol.">
        <title>101 Dothideomycetes genomes: a test case for predicting lifestyles and emergence of pathogens.</title>
        <authorList>
            <person name="Haridas S."/>
            <person name="Albert R."/>
            <person name="Binder M."/>
            <person name="Bloem J."/>
            <person name="Labutti K."/>
            <person name="Salamov A."/>
            <person name="Andreopoulos B."/>
            <person name="Baker S."/>
            <person name="Barry K."/>
            <person name="Bills G."/>
            <person name="Bluhm B."/>
            <person name="Cannon C."/>
            <person name="Castanera R."/>
            <person name="Culley D."/>
            <person name="Daum C."/>
            <person name="Ezra D."/>
            <person name="Gonzalez J."/>
            <person name="Henrissat B."/>
            <person name="Kuo A."/>
            <person name="Liang C."/>
            <person name="Lipzen A."/>
            <person name="Lutzoni F."/>
            <person name="Magnuson J."/>
            <person name="Mondo S."/>
            <person name="Nolan M."/>
            <person name="Ohm R."/>
            <person name="Pangilinan J."/>
            <person name="Park H.-J."/>
            <person name="Ramirez L."/>
            <person name="Alfaro M."/>
            <person name="Sun H."/>
            <person name="Tritt A."/>
            <person name="Yoshinaga Y."/>
            <person name="Zwiers L.-H."/>
            <person name="Turgeon B."/>
            <person name="Goodwin S."/>
            <person name="Spatafora J."/>
            <person name="Crous P."/>
            <person name="Grigoriev I."/>
        </authorList>
    </citation>
    <scope>NUCLEOTIDE SEQUENCE</scope>
    <source>
        <strain evidence="1">CBS 207.26</strain>
    </source>
</reference>
<dbReference type="AlphaFoldDB" id="A0A6A6EHC7"/>
<gene>
    <name evidence="1" type="ORF">K469DRAFT_747130</name>
</gene>
<proteinExistence type="predicted"/>
<dbReference type="Proteomes" id="UP000800200">
    <property type="component" value="Unassembled WGS sequence"/>
</dbReference>
<organism evidence="1 2">
    <name type="scientific">Zopfia rhizophila CBS 207.26</name>
    <dbReference type="NCBI Taxonomy" id="1314779"/>
    <lineage>
        <taxon>Eukaryota</taxon>
        <taxon>Fungi</taxon>
        <taxon>Dikarya</taxon>
        <taxon>Ascomycota</taxon>
        <taxon>Pezizomycotina</taxon>
        <taxon>Dothideomycetes</taxon>
        <taxon>Dothideomycetes incertae sedis</taxon>
        <taxon>Zopfiaceae</taxon>
        <taxon>Zopfia</taxon>
    </lineage>
</organism>
<sequence>MGYDFGLRLIEEEGRRYYKDKMNQRGCGENIETFSLERRNILDQLDAVVPDILHHFSSPSDDENDHLSAGLGKVVVGVLRSELPLMVVINPLASDKQHSLMMKNFANTGHLDTTAVITKRTNPSWIGVMSPSQAPEVGRGISNCKQLRLLRSHKSVIHLHTQNILNMGLTVALTAERMSLDVISFEGIYIFKSLYERGTAPAYTHHNSHIPFKGRQFLLPRVLLYKGEKCVAGPSESTAVGFT</sequence>
<protein>
    <submittedName>
        <fullName evidence="1">Uncharacterized protein</fullName>
    </submittedName>
</protein>
<evidence type="ECO:0000313" key="1">
    <source>
        <dbReference type="EMBL" id="KAF2190703.1"/>
    </source>
</evidence>
<accession>A0A6A6EHC7</accession>